<dbReference type="Gene3D" id="2.120.10.30">
    <property type="entry name" value="TolB, C-terminal domain"/>
    <property type="match status" value="1"/>
</dbReference>
<name>A0A0S4QDV6_9ACTN</name>
<evidence type="ECO:0000256" key="5">
    <source>
        <dbReference type="ARBA" id="ARBA00045885"/>
    </source>
</evidence>
<accession>A0A0S4QDV6</accession>
<dbReference type="InterPro" id="IPR002471">
    <property type="entry name" value="Pept_S9_AS"/>
</dbReference>
<dbReference type="PRINTS" id="PR00862">
    <property type="entry name" value="PROLIGOPTASE"/>
</dbReference>
<dbReference type="PANTHER" id="PTHR42776:SF27">
    <property type="entry name" value="DIPEPTIDYL PEPTIDASE FAMILY MEMBER 6"/>
    <property type="match status" value="1"/>
</dbReference>
<feature type="region of interest" description="Disordered" evidence="6">
    <location>
        <begin position="42"/>
        <end position="63"/>
    </location>
</feature>
<evidence type="ECO:0000313" key="8">
    <source>
        <dbReference type="EMBL" id="CUU53684.1"/>
    </source>
</evidence>
<feature type="region of interest" description="Disordered" evidence="6">
    <location>
        <begin position="1"/>
        <end position="24"/>
    </location>
</feature>
<sequence>MLRPVESVSGGVPHQPAAPRSEQDAVDVAQHAAEVTQLAVGAGRQTAGPGQATAGAGTDLPWQRPGCGPRDLVDEWAAPPSVRGASPGPDGALAFVGDRTGTPALWIRERDGTERAVDTGPGQVRSVLWSPDGTWIALVVAPGGGERTEVHVVRPDGTGLCHLAGGHAAGTAEPSAATAVRWVAGGRLLLITESVRSGLTHALAVDLSGHRRHLAVGLALQVCAVHEEAHGPGDADGRLSLLLREGPRGARRILLSRVAVPDFAAAAPAVAATVPASEQPGPATEVLLPATEVLLPATEVLLPATEVLLPSAAVAARFVVPGGTATTVAGTFTADGSSVLLASDLGRERAGLLEVIPRPDGTPGSVRLLIGRDDADLERFILVDPTTAVLSWNVGGRSELALFDVANDVTRTLPPPPREVVTRLLSSPDGSTLILGLAGSTTPGEVWTLDLAQAGVAEQGQGLAPGDADAAEGPAYRCLVSHTPTAYPTVELASVEHASVDGALDPSAWAAEAVGYRLVRPVSHRFGAHDGLELSGWWYRPQVGPGPVPTLLYFHGGPEAQERPVLNPLFHALLARGIAVFAPNVRGSTGFGRSFEEADHLERRFAGIADVASAVTYLVDEGLAAPGRIGVAGRSYGGYLTLAALVGFPELFAVGVDVCGMVDLETFYQHTEPWIAAPAVTKYGDPVADRDLLRALSPLHRMDALVAPLMVVHGDHDTNVPVFEAEQTVAAARARGVPCEYLLFSGEGHEVSERGNKLAFVRAVVEFVAAHLVTADVPETLGEAV</sequence>
<dbReference type="Pfam" id="PF00326">
    <property type="entry name" value="Peptidase_S9"/>
    <property type="match status" value="1"/>
</dbReference>
<dbReference type="AlphaFoldDB" id="A0A0S4QDV6"/>
<evidence type="ECO:0000256" key="3">
    <source>
        <dbReference type="ARBA" id="ARBA00032284"/>
    </source>
</evidence>
<dbReference type="EMBL" id="FAOZ01000001">
    <property type="protein sequence ID" value="CUU53684.1"/>
    <property type="molecule type" value="Genomic_DNA"/>
</dbReference>
<dbReference type="SUPFAM" id="SSF53474">
    <property type="entry name" value="alpha/beta-Hydrolases"/>
    <property type="match status" value="1"/>
</dbReference>
<feature type="domain" description="Peptidase S9 prolyl oligopeptidase catalytic" evidence="7">
    <location>
        <begin position="573"/>
        <end position="772"/>
    </location>
</feature>
<dbReference type="InterPro" id="IPR011042">
    <property type="entry name" value="6-blade_b-propeller_TolB-like"/>
</dbReference>
<evidence type="ECO:0000256" key="1">
    <source>
        <dbReference type="ARBA" id="ARBA00022801"/>
    </source>
</evidence>
<dbReference type="InterPro" id="IPR002470">
    <property type="entry name" value="Peptidase_S9A"/>
</dbReference>
<evidence type="ECO:0000313" key="9">
    <source>
        <dbReference type="Proteomes" id="UP000198802"/>
    </source>
</evidence>
<protein>
    <recommendedName>
        <fullName evidence="4">Acyl-peptide hydrolase</fullName>
    </recommendedName>
    <alternativeName>
        <fullName evidence="3">Acylaminoacyl-peptidase</fullName>
    </alternativeName>
</protein>
<dbReference type="RefSeq" id="WP_091270546.1">
    <property type="nucleotide sequence ID" value="NZ_FAOZ01000001.1"/>
</dbReference>
<dbReference type="InterPro" id="IPR001375">
    <property type="entry name" value="Peptidase_S9_cat"/>
</dbReference>
<evidence type="ECO:0000256" key="6">
    <source>
        <dbReference type="SAM" id="MobiDB-lite"/>
    </source>
</evidence>
<dbReference type="Gene3D" id="3.40.50.1820">
    <property type="entry name" value="alpha/beta hydrolase"/>
    <property type="match status" value="1"/>
</dbReference>
<dbReference type="GO" id="GO:0004252">
    <property type="term" value="F:serine-type endopeptidase activity"/>
    <property type="evidence" value="ECO:0007669"/>
    <property type="project" value="InterPro"/>
</dbReference>
<reference evidence="9" key="1">
    <citation type="submission" date="2015-11" db="EMBL/GenBank/DDBJ databases">
        <authorList>
            <person name="Varghese N."/>
        </authorList>
    </citation>
    <scope>NUCLEOTIDE SEQUENCE [LARGE SCALE GENOMIC DNA]</scope>
    <source>
        <strain evidence="9">DSM 45899</strain>
    </source>
</reference>
<dbReference type="Proteomes" id="UP000198802">
    <property type="component" value="Unassembled WGS sequence"/>
</dbReference>
<evidence type="ECO:0000256" key="2">
    <source>
        <dbReference type="ARBA" id="ARBA00022990"/>
    </source>
</evidence>
<evidence type="ECO:0000256" key="4">
    <source>
        <dbReference type="ARBA" id="ARBA00032596"/>
    </source>
</evidence>
<organism evidence="8 9">
    <name type="scientific">Parafrankia irregularis</name>
    <dbReference type="NCBI Taxonomy" id="795642"/>
    <lineage>
        <taxon>Bacteria</taxon>
        <taxon>Bacillati</taxon>
        <taxon>Actinomycetota</taxon>
        <taxon>Actinomycetes</taxon>
        <taxon>Frankiales</taxon>
        <taxon>Frankiaceae</taxon>
        <taxon>Parafrankia</taxon>
    </lineage>
</organism>
<dbReference type="GO" id="GO:0004177">
    <property type="term" value="F:aminopeptidase activity"/>
    <property type="evidence" value="ECO:0007669"/>
    <property type="project" value="UniProtKB-KW"/>
</dbReference>
<keyword evidence="1" id="KW-0378">Hydrolase</keyword>
<gene>
    <name evidence="8" type="ORF">Ga0074812_101182</name>
</gene>
<keyword evidence="8" id="KW-0031">Aminopeptidase</keyword>
<keyword evidence="9" id="KW-1185">Reference proteome</keyword>
<dbReference type="GO" id="GO:0006508">
    <property type="term" value="P:proteolysis"/>
    <property type="evidence" value="ECO:0007669"/>
    <property type="project" value="InterPro"/>
</dbReference>
<dbReference type="PANTHER" id="PTHR42776">
    <property type="entry name" value="SERINE PEPTIDASE S9 FAMILY MEMBER"/>
    <property type="match status" value="1"/>
</dbReference>
<dbReference type="SUPFAM" id="SSF50993">
    <property type="entry name" value="Peptidase/esterase 'gauge' domain"/>
    <property type="match status" value="1"/>
</dbReference>
<comment type="function">
    <text evidence="5">This enzyme catalyzes the hydrolysis of the N-terminal peptide bond of an N-acetylated peptide to generate an N-acetylated amino acid and a peptide with a free N-terminus. It preferentially cleaves off Ac-Ala, Ac-Met and Ac-Ser. Also, involved in the degradation of oxidized and glycated proteins.</text>
</comment>
<dbReference type="Gene3D" id="2.130.10.120">
    <property type="entry name" value="Prolyl oligopeptidase, N-terminal domain"/>
    <property type="match status" value="1"/>
</dbReference>
<dbReference type="InterPro" id="IPR029058">
    <property type="entry name" value="AB_hydrolase_fold"/>
</dbReference>
<keyword evidence="8" id="KW-0645">Protease</keyword>
<evidence type="ECO:0000259" key="7">
    <source>
        <dbReference type="Pfam" id="PF00326"/>
    </source>
</evidence>
<feature type="compositionally biased region" description="Low complexity" evidence="6">
    <location>
        <begin position="42"/>
        <end position="58"/>
    </location>
</feature>
<keyword evidence="2" id="KW-0007">Acetylation</keyword>
<dbReference type="PROSITE" id="PS00708">
    <property type="entry name" value="PRO_ENDOPEP_SER"/>
    <property type="match status" value="1"/>
</dbReference>
<proteinExistence type="predicted"/>